<evidence type="ECO:0000256" key="1">
    <source>
        <dbReference type="ARBA" id="ARBA00004613"/>
    </source>
</evidence>
<dbReference type="RefSeq" id="WP_125440480.1">
    <property type="nucleotide sequence ID" value="NZ_RWIU01000010.1"/>
</dbReference>
<evidence type="ECO:0000259" key="3">
    <source>
        <dbReference type="PROSITE" id="PS51677"/>
    </source>
</evidence>
<evidence type="ECO:0000313" key="4">
    <source>
        <dbReference type="EMBL" id="RSK38959.1"/>
    </source>
</evidence>
<protein>
    <submittedName>
        <fullName evidence="4">Polysaccharide deacetylase family protein</fullName>
    </submittedName>
</protein>
<dbReference type="InterPro" id="IPR002509">
    <property type="entry name" value="NODB_dom"/>
</dbReference>
<evidence type="ECO:0000313" key="5">
    <source>
        <dbReference type="Proteomes" id="UP000270291"/>
    </source>
</evidence>
<reference evidence="4 5" key="1">
    <citation type="submission" date="2018-12" db="EMBL/GenBank/DDBJ databases">
        <authorList>
            <person name="Feng G."/>
            <person name="Zhu H."/>
        </authorList>
    </citation>
    <scope>NUCLEOTIDE SEQUENCE [LARGE SCALE GENOMIC DNA]</scope>
    <source>
        <strain evidence="4 5">LMG 26000</strain>
    </source>
</reference>
<evidence type="ECO:0000256" key="2">
    <source>
        <dbReference type="ARBA" id="ARBA00022729"/>
    </source>
</evidence>
<dbReference type="PROSITE" id="PS51677">
    <property type="entry name" value="NODB"/>
    <property type="match status" value="1"/>
</dbReference>
<dbReference type="GO" id="GO:0005576">
    <property type="term" value="C:extracellular region"/>
    <property type="evidence" value="ECO:0007669"/>
    <property type="project" value="UniProtKB-SubCell"/>
</dbReference>
<dbReference type="GO" id="GO:0016810">
    <property type="term" value="F:hydrolase activity, acting on carbon-nitrogen (but not peptide) bonds"/>
    <property type="evidence" value="ECO:0007669"/>
    <property type="project" value="InterPro"/>
</dbReference>
<proteinExistence type="predicted"/>
<comment type="caution">
    <text evidence="4">The sequence shown here is derived from an EMBL/GenBank/DDBJ whole genome shotgun (WGS) entry which is preliminary data.</text>
</comment>
<dbReference type="OrthoDB" id="9778320at2"/>
<dbReference type="CDD" id="cd10918">
    <property type="entry name" value="CE4_NodB_like_5s_6s"/>
    <property type="match status" value="1"/>
</dbReference>
<comment type="subcellular location">
    <subcellularLocation>
        <location evidence="1">Secreted</location>
    </subcellularLocation>
</comment>
<dbReference type="Gene3D" id="3.20.20.370">
    <property type="entry name" value="Glycoside hydrolase/deacetylase"/>
    <property type="match status" value="1"/>
</dbReference>
<dbReference type="PANTHER" id="PTHR34216:SF3">
    <property type="entry name" value="POLY-BETA-1,6-N-ACETYL-D-GLUCOSAMINE N-DEACETYLASE"/>
    <property type="match status" value="1"/>
</dbReference>
<dbReference type="Pfam" id="PF01522">
    <property type="entry name" value="Polysacc_deac_1"/>
    <property type="match status" value="1"/>
</dbReference>
<dbReference type="AlphaFoldDB" id="A0A428JXU5"/>
<keyword evidence="5" id="KW-1185">Reference proteome</keyword>
<dbReference type="GO" id="GO:0005975">
    <property type="term" value="P:carbohydrate metabolic process"/>
    <property type="evidence" value="ECO:0007669"/>
    <property type="project" value="InterPro"/>
</dbReference>
<dbReference type="InterPro" id="IPR051398">
    <property type="entry name" value="Polysacch_Deacetylase"/>
</dbReference>
<gene>
    <name evidence="4" type="ORF">EI293_20780</name>
</gene>
<keyword evidence="2" id="KW-0732">Signal</keyword>
<dbReference type="SUPFAM" id="SSF88713">
    <property type="entry name" value="Glycoside hydrolase/deacetylase"/>
    <property type="match status" value="1"/>
</dbReference>
<dbReference type="InterPro" id="IPR011330">
    <property type="entry name" value="Glyco_hydro/deAcase_b/a-brl"/>
</dbReference>
<dbReference type="Proteomes" id="UP000270291">
    <property type="component" value="Unassembled WGS sequence"/>
</dbReference>
<organism evidence="4 5">
    <name type="scientific">Hymenobacter perfusus</name>
    <dbReference type="NCBI Taxonomy" id="1236770"/>
    <lineage>
        <taxon>Bacteria</taxon>
        <taxon>Pseudomonadati</taxon>
        <taxon>Bacteroidota</taxon>
        <taxon>Cytophagia</taxon>
        <taxon>Cytophagales</taxon>
        <taxon>Hymenobacteraceae</taxon>
        <taxon>Hymenobacter</taxon>
    </lineage>
</organism>
<name>A0A428JXU5_9BACT</name>
<dbReference type="EMBL" id="RWIU01000010">
    <property type="protein sequence ID" value="RSK38959.1"/>
    <property type="molecule type" value="Genomic_DNA"/>
</dbReference>
<sequence length="198" mass="22177">MEFLSNSSYQVISLSKATELISSQSPPDADYVVLTFDDGCERFYDITFPILESFGFPSAIYPVANYLGKRATWGNVRNRELRILSRSQITELAGLQVEIGAHTMDHVKLTTVSEDDAIVQVLESKKILEQLIGREIRSFAYPHGAYTRETIGIVKEAGFSNALTCVARAAGAAESMFEIPRKYITYYDDLNAFKQKLL</sequence>
<accession>A0A428JXU5</accession>
<feature type="domain" description="NodB homology" evidence="3">
    <location>
        <begin position="30"/>
        <end position="198"/>
    </location>
</feature>
<dbReference type="PANTHER" id="PTHR34216">
    <property type="match status" value="1"/>
</dbReference>